<reference evidence="2" key="2">
    <citation type="submission" date="2025-09" db="UniProtKB">
        <authorList>
            <consortium name="Ensembl"/>
        </authorList>
    </citation>
    <scope>IDENTIFICATION</scope>
</reference>
<dbReference type="AlphaFoldDB" id="A0A8C6R6V7"/>
<dbReference type="Ensembl" id="ENSNGAT00000018905.1">
    <property type="protein sequence ID" value="ENSNGAP00000013328.1"/>
    <property type="gene ID" value="ENSNGAG00000014943.1"/>
</dbReference>
<evidence type="ECO:0000256" key="1">
    <source>
        <dbReference type="SAM" id="MobiDB-lite"/>
    </source>
</evidence>
<feature type="compositionally biased region" description="Basic and acidic residues" evidence="1">
    <location>
        <begin position="111"/>
        <end position="135"/>
    </location>
</feature>
<organism evidence="2 3">
    <name type="scientific">Nannospalax galili</name>
    <name type="common">Northern Israeli blind subterranean mole rat</name>
    <name type="synonym">Spalax galili</name>
    <dbReference type="NCBI Taxonomy" id="1026970"/>
    <lineage>
        <taxon>Eukaryota</taxon>
        <taxon>Metazoa</taxon>
        <taxon>Chordata</taxon>
        <taxon>Craniata</taxon>
        <taxon>Vertebrata</taxon>
        <taxon>Euteleostomi</taxon>
        <taxon>Mammalia</taxon>
        <taxon>Eutheria</taxon>
        <taxon>Euarchontoglires</taxon>
        <taxon>Glires</taxon>
        <taxon>Rodentia</taxon>
        <taxon>Myomorpha</taxon>
        <taxon>Muroidea</taxon>
        <taxon>Spalacidae</taxon>
        <taxon>Spalacinae</taxon>
        <taxon>Nannospalax</taxon>
    </lineage>
</organism>
<dbReference type="PANTHER" id="PTHR15562">
    <property type="entry name" value="TP53-TARGET GENE 5 PROTEIN"/>
    <property type="match status" value="1"/>
</dbReference>
<proteinExistence type="predicted"/>
<accession>A0A8C6R6V7</accession>
<dbReference type="Proteomes" id="UP000694381">
    <property type="component" value="Unassembled WGS sequence"/>
</dbReference>
<evidence type="ECO:0000313" key="2">
    <source>
        <dbReference type="Ensembl" id="ENSNGAP00000013328.1"/>
    </source>
</evidence>
<protein>
    <submittedName>
        <fullName evidence="2">Transformation related protein 53 target 5</fullName>
    </submittedName>
</protein>
<feature type="compositionally biased region" description="Basic residues" evidence="1">
    <location>
        <begin position="1"/>
        <end position="13"/>
    </location>
</feature>
<keyword evidence="3" id="KW-1185">Reference proteome</keyword>
<sequence>MSPSTRKKPKNRMTSKAQDEKLQDKKQQLVSKLFGQNRLKMVLRNLSLLKLLKNSNGQVQELHSLARRCWNSMLRVAKIFQISSGDNNACKKVKPNNEKFQETTSFEKKIESKKEVIGEPKEKRTDEWKPKERSKGPRASVPRKKKVPPKVPRRPKGRDLSTSAQKKKQRTKSPQVVFLKTYHHRTPMGDMKQQGANQLFWFEGLPTRVHLPGPRVLCRSSTLRWVKRSCTRFCSMSL</sequence>
<dbReference type="OMA" id="GWRSRSQ"/>
<dbReference type="Pfam" id="PF15331">
    <property type="entry name" value="TP53IP5"/>
    <property type="match status" value="1"/>
</dbReference>
<reference evidence="2" key="1">
    <citation type="submission" date="2025-08" db="UniProtKB">
        <authorList>
            <consortium name="Ensembl"/>
        </authorList>
    </citation>
    <scope>IDENTIFICATION</scope>
</reference>
<evidence type="ECO:0000313" key="3">
    <source>
        <dbReference type="Proteomes" id="UP000694381"/>
    </source>
</evidence>
<feature type="compositionally biased region" description="Basic residues" evidence="1">
    <location>
        <begin position="141"/>
        <end position="156"/>
    </location>
</feature>
<dbReference type="PANTHER" id="PTHR15562:SF0">
    <property type="entry name" value="TP53-TARGET GENE 5 PROTEIN"/>
    <property type="match status" value="1"/>
</dbReference>
<dbReference type="InterPro" id="IPR029290">
    <property type="entry name" value="TP53TG5"/>
</dbReference>
<feature type="region of interest" description="Disordered" evidence="1">
    <location>
        <begin position="111"/>
        <end position="175"/>
    </location>
</feature>
<dbReference type="GeneTree" id="ENSGT00390000017387"/>
<name>A0A8C6R6V7_NANGA</name>
<feature type="region of interest" description="Disordered" evidence="1">
    <location>
        <begin position="1"/>
        <end position="24"/>
    </location>
</feature>